<accession>A0AAD9NCW9</accession>
<sequence length="664" mass="71298">MASAVPEKREKEAKVQVKLRRHGTTVEKSRKPSGDKRRTSMLSRWFKYLSEGSSDSRQKKPKSNDAISSLPPRPASMVVPEISSHMDNDTSVDQTKQDSKSESGLFPKPSKSQSLDSLEKLDHVEVHSVVEPPLAHPSDVIAKSVVVNTAPPVQSPHERLKEKDGIITSALQEKRSILAEIYSIPAEDFITIADMAAEVEGAKEPREILLASFHQTEQLTCLVNRSLSPHTPGGDATDLVPSPHTSDHDAKSRSSGADVKKTELDHSGGNGEGSRTLTANEAEPQCGEAGPPKVNVKDNNDSNVCGYVSDDKDADSSLHKSVLTVGGKPKSTSKDFCVTVPSGELLAITSKLIAQLHHLMDAIAAREKEQERLQRELKLAKEQITSFRSSQNLQSISDSVSPTSRPNSYISVTSSTSEAGEASEEQDIVVESPSLVSSVSSSQAITSVVDSSSGTKASATQDDDSSLSEPKSAAAWTLSYILDGSTFDDAPSESVALSETTGEMVAESEKGKDDTTEVILEIREETDVEEICDDKKEVPIREADLPQPSEDRNSDEDDGEDDFVDAEDVINTDSVDASPEDGPTTEDTPESGPNGQETDCEPTVTDSTPEAEQSSISVESSGTIPDQADDPESKPALEEEKETQADEKTSGNDPESDAENESKP</sequence>
<protein>
    <submittedName>
        <fullName evidence="3">Uncharacterized protein</fullName>
    </submittedName>
</protein>
<reference evidence="3" key="1">
    <citation type="journal article" date="2023" name="Mol. Biol. Evol.">
        <title>Third-Generation Sequencing Reveals the Adaptive Role of the Epigenome in Three Deep-Sea Polychaetes.</title>
        <authorList>
            <person name="Perez M."/>
            <person name="Aroh O."/>
            <person name="Sun Y."/>
            <person name="Lan Y."/>
            <person name="Juniper S.K."/>
            <person name="Young C.R."/>
            <person name="Angers B."/>
            <person name="Qian P.Y."/>
        </authorList>
    </citation>
    <scope>NUCLEOTIDE SEQUENCE</scope>
    <source>
        <strain evidence="3">P08H-3</strain>
    </source>
</reference>
<feature type="compositionally biased region" description="Basic and acidic residues" evidence="2">
    <location>
        <begin position="1"/>
        <end position="15"/>
    </location>
</feature>
<dbReference type="Proteomes" id="UP001208570">
    <property type="component" value="Unassembled WGS sequence"/>
</dbReference>
<evidence type="ECO:0000256" key="2">
    <source>
        <dbReference type="SAM" id="MobiDB-lite"/>
    </source>
</evidence>
<feature type="compositionally biased region" description="Basic and acidic residues" evidence="2">
    <location>
        <begin position="24"/>
        <end position="38"/>
    </location>
</feature>
<feature type="region of interest" description="Disordered" evidence="2">
    <location>
        <begin position="491"/>
        <end position="664"/>
    </location>
</feature>
<feature type="compositionally biased region" description="Basic and acidic residues" evidence="2">
    <location>
        <begin position="533"/>
        <end position="552"/>
    </location>
</feature>
<keyword evidence="4" id="KW-1185">Reference proteome</keyword>
<dbReference type="EMBL" id="JAODUP010000051">
    <property type="protein sequence ID" value="KAK2165385.1"/>
    <property type="molecule type" value="Genomic_DNA"/>
</dbReference>
<dbReference type="AlphaFoldDB" id="A0AAD9NCW9"/>
<feature type="compositionally biased region" description="Acidic residues" evidence="2">
    <location>
        <begin position="654"/>
        <end position="664"/>
    </location>
</feature>
<feature type="compositionally biased region" description="Polar residues" evidence="2">
    <location>
        <begin position="450"/>
        <end position="460"/>
    </location>
</feature>
<feature type="region of interest" description="Disordered" evidence="2">
    <location>
        <begin position="225"/>
        <end position="299"/>
    </location>
</feature>
<feature type="region of interest" description="Disordered" evidence="2">
    <location>
        <begin position="447"/>
        <end position="469"/>
    </location>
</feature>
<organism evidence="3 4">
    <name type="scientific">Paralvinella palmiformis</name>
    <dbReference type="NCBI Taxonomy" id="53620"/>
    <lineage>
        <taxon>Eukaryota</taxon>
        <taxon>Metazoa</taxon>
        <taxon>Spiralia</taxon>
        <taxon>Lophotrochozoa</taxon>
        <taxon>Annelida</taxon>
        <taxon>Polychaeta</taxon>
        <taxon>Sedentaria</taxon>
        <taxon>Canalipalpata</taxon>
        <taxon>Terebellida</taxon>
        <taxon>Terebelliformia</taxon>
        <taxon>Alvinellidae</taxon>
        <taxon>Paralvinella</taxon>
    </lineage>
</organism>
<feature type="compositionally biased region" description="Polar residues" evidence="2">
    <location>
        <begin position="390"/>
        <end position="412"/>
    </location>
</feature>
<evidence type="ECO:0000256" key="1">
    <source>
        <dbReference type="SAM" id="Coils"/>
    </source>
</evidence>
<feature type="region of interest" description="Disordered" evidence="2">
    <location>
        <begin position="390"/>
        <end position="433"/>
    </location>
</feature>
<feature type="compositionally biased region" description="Basic and acidic residues" evidence="2">
    <location>
        <begin position="245"/>
        <end position="266"/>
    </location>
</feature>
<comment type="caution">
    <text evidence="3">The sequence shown here is derived from an EMBL/GenBank/DDBJ whole genome shotgun (WGS) entry which is preliminary data.</text>
</comment>
<keyword evidence="1" id="KW-0175">Coiled coil</keyword>
<feature type="coiled-coil region" evidence="1">
    <location>
        <begin position="356"/>
        <end position="390"/>
    </location>
</feature>
<feature type="compositionally biased region" description="Basic and acidic residues" evidence="2">
    <location>
        <begin position="507"/>
        <end position="525"/>
    </location>
</feature>
<evidence type="ECO:0000313" key="4">
    <source>
        <dbReference type="Proteomes" id="UP001208570"/>
    </source>
</evidence>
<name>A0AAD9NCW9_9ANNE</name>
<feature type="compositionally biased region" description="Basic and acidic residues" evidence="2">
    <location>
        <begin position="631"/>
        <end position="650"/>
    </location>
</feature>
<feature type="compositionally biased region" description="Polar residues" evidence="2">
    <location>
        <begin position="604"/>
        <end position="624"/>
    </location>
</feature>
<gene>
    <name evidence="3" type="ORF">LSH36_51g06000</name>
</gene>
<feature type="region of interest" description="Disordered" evidence="2">
    <location>
        <begin position="1"/>
        <end position="117"/>
    </location>
</feature>
<feature type="compositionally biased region" description="Acidic residues" evidence="2">
    <location>
        <begin position="553"/>
        <end position="570"/>
    </location>
</feature>
<evidence type="ECO:0000313" key="3">
    <source>
        <dbReference type="EMBL" id="KAK2165385.1"/>
    </source>
</evidence>
<proteinExistence type="predicted"/>